<accession>A0A2P2JDS1</accession>
<name>A0A2P2JDS1_RHIMU</name>
<proteinExistence type="predicted"/>
<dbReference type="AlphaFoldDB" id="A0A2P2JDS1"/>
<evidence type="ECO:0000313" key="1">
    <source>
        <dbReference type="EMBL" id="MBW91626.1"/>
    </source>
</evidence>
<organism evidence="1">
    <name type="scientific">Rhizophora mucronata</name>
    <name type="common">Asiatic mangrove</name>
    <dbReference type="NCBI Taxonomy" id="61149"/>
    <lineage>
        <taxon>Eukaryota</taxon>
        <taxon>Viridiplantae</taxon>
        <taxon>Streptophyta</taxon>
        <taxon>Embryophyta</taxon>
        <taxon>Tracheophyta</taxon>
        <taxon>Spermatophyta</taxon>
        <taxon>Magnoliopsida</taxon>
        <taxon>eudicotyledons</taxon>
        <taxon>Gunneridae</taxon>
        <taxon>Pentapetalae</taxon>
        <taxon>rosids</taxon>
        <taxon>fabids</taxon>
        <taxon>Malpighiales</taxon>
        <taxon>Rhizophoraceae</taxon>
        <taxon>Rhizophora</taxon>
    </lineage>
</organism>
<reference evidence="1" key="1">
    <citation type="submission" date="2018-02" db="EMBL/GenBank/DDBJ databases">
        <title>Rhizophora mucronata_Transcriptome.</title>
        <authorList>
            <person name="Meera S.P."/>
            <person name="Sreeshan A."/>
            <person name="Augustine A."/>
        </authorList>
    </citation>
    <scope>NUCLEOTIDE SEQUENCE</scope>
    <source>
        <tissue evidence="1">Leaf</tissue>
    </source>
</reference>
<dbReference type="EMBL" id="GGEC01011143">
    <property type="protein sequence ID" value="MBW91626.1"/>
    <property type="molecule type" value="Transcribed_RNA"/>
</dbReference>
<sequence length="28" mass="3459">MAHNLNDFHQTLYHHHRPFSIYLLILLN</sequence>
<protein>
    <submittedName>
        <fullName evidence="1">Uncharacterized protein</fullName>
    </submittedName>
</protein>